<sequence length="531" mass="60311">MAIKEERYDYEKNDEDLYNIEVGRRPILQFWKALKTGQIKTDKSDSRYAPFQYQYDFLTSRKTNCWIIGANKSGKSEACHIKTALTLMGLNKLIPAPNDGYVVGLDWATIRDTILSRILELIPSADLLGRSVEKAWSASKRTLFMTNGSKAIFKSADSGRLKFQGALLDWVQIDEEIPYSVYKEVKMRGKGGKQGEEKRLYIWGTALPNLLIGRNSYLYKEIVMKKNTPNYDVFTSIMDDNLSLSEEQKDEWKDSCSGNEYTARVLGEFFSSTELGIFNGEYLQEIKENYKQSPLSKGRLKKIDGMIIFEAHGTGKWQIWKMPQQGQVYSIGVDSSTGESEDPSCIQILDVITQEQVAKFWGKVDEDTLAEEIVKSGQWYNNSSVIIEVTGGIGRAVQNQVMKLGYYNLYRREIYDQYGQVLSDRLGWETKGGRGDGGTKPLLLMDGKRYVNGGGIIRDVETIEEFQNYLRFADGSSGARHGCHDDMVIAYLLALRQINEGKCFDIILPSCSFPLSNEIKSREDAEAWLYD</sequence>
<organism evidence="1 2">
    <name type="scientific">bacterium (Candidatus Ratteibacteria) CG_4_9_14_3_um_filter_41_21</name>
    <dbReference type="NCBI Taxonomy" id="2014289"/>
    <lineage>
        <taxon>Bacteria</taxon>
        <taxon>Candidatus Ratteibacteria</taxon>
    </lineage>
</organism>
<evidence type="ECO:0008006" key="3">
    <source>
        <dbReference type="Google" id="ProtNLM"/>
    </source>
</evidence>
<dbReference type="EMBL" id="PFWI01000088">
    <property type="protein sequence ID" value="PJA62128.1"/>
    <property type="molecule type" value="Genomic_DNA"/>
</dbReference>
<proteinExistence type="predicted"/>
<comment type="caution">
    <text evidence="1">The sequence shown here is derived from an EMBL/GenBank/DDBJ whole genome shotgun (WGS) entry which is preliminary data.</text>
</comment>
<name>A0A2M7YGP7_9BACT</name>
<dbReference type="Gene3D" id="3.30.420.240">
    <property type="match status" value="1"/>
</dbReference>
<dbReference type="InterPro" id="IPR027417">
    <property type="entry name" value="P-loop_NTPase"/>
</dbReference>
<dbReference type="AlphaFoldDB" id="A0A2M7YGP7"/>
<evidence type="ECO:0000313" key="1">
    <source>
        <dbReference type="EMBL" id="PJA62128.1"/>
    </source>
</evidence>
<accession>A0A2M7YGP7</accession>
<reference evidence="2" key="1">
    <citation type="submission" date="2017-09" db="EMBL/GenBank/DDBJ databases">
        <title>Depth-based differentiation of microbial function through sediment-hosted aquifers and enrichment of novel symbionts in the deep terrestrial subsurface.</title>
        <authorList>
            <person name="Probst A.J."/>
            <person name="Ladd B."/>
            <person name="Jarett J.K."/>
            <person name="Geller-Mcgrath D.E."/>
            <person name="Sieber C.M.K."/>
            <person name="Emerson J.B."/>
            <person name="Anantharaman K."/>
            <person name="Thomas B.C."/>
            <person name="Malmstrom R."/>
            <person name="Stieglmeier M."/>
            <person name="Klingl A."/>
            <person name="Woyke T."/>
            <person name="Ryan C.M."/>
            <person name="Banfield J.F."/>
        </authorList>
    </citation>
    <scope>NUCLEOTIDE SEQUENCE [LARGE SCALE GENOMIC DNA]</scope>
</reference>
<gene>
    <name evidence="1" type="ORF">CO162_02660</name>
</gene>
<protein>
    <recommendedName>
        <fullName evidence="3">Terminase</fullName>
    </recommendedName>
</protein>
<evidence type="ECO:0000313" key="2">
    <source>
        <dbReference type="Proteomes" id="UP000229213"/>
    </source>
</evidence>
<dbReference type="Gene3D" id="3.40.50.300">
    <property type="entry name" value="P-loop containing nucleotide triphosphate hydrolases"/>
    <property type="match status" value="1"/>
</dbReference>
<dbReference type="Proteomes" id="UP000229213">
    <property type="component" value="Unassembled WGS sequence"/>
</dbReference>